<evidence type="ECO:0000256" key="3">
    <source>
        <dbReference type="ARBA" id="ARBA00023163"/>
    </source>
</evidence>
<dbReference type="InterPro" id="IPR050595">
    <property type="entry name" value="Bact_response_regulator"/>
</dbReference>
<sequence>MSEKATILCVEDETMLLEDLKEELEEAGYKVLTAENGSSAVTLLEKHKPELILSDVMMPVMDGPALLRHVRDHLPKLSEVPFIFLTAKATRENLIEGKRLGVDDYLTKPVDYDLLIATVEASLGQIARIKQRTQQKLEQIYELFQKQQKMQGPLRVQFVTGNHAAVQPISAALNELGCAVTIVPEAQLARKAFSVRESDIVFLVYSKIVHYYLNYVTTEAPQNWGGVTVLLAPPKLSAAQKDALLQAGVNDFIEYPYPPVEVFKLIMKRMQKAA</sequence>
<evidence type="ECO:0000256" key="5">
    <source>
        <dbReference type="SAM" id="Coils"/>
    </source>
</evidence>
<dbReference type="PANTHER" id="PTHR44591">
    <property type="entry name" value="STRESS RESPONSE REGULATOR PROTEIN 1"/>
    <property type="match status" value="1"/>
</dbReference>
<reference evidence="8" key="1">
    <citation type="submission" date="2020-09" db="EMBL/GenBank/DDBJ databases">
        <title>The genome sequence of strain Labrenzia suaedae 4C16A.</title>
        <authorList>
            <person name="Liu Y."/>
        </authorList>
    </citation>
    <scope>NUCLEOTIDE SEQUENCE [LARGE SCALE GENOMIC DNA]</scope>
    <source>
        <strain evidence="8">4C16A</strain>
    </source>
</reference>
<evidence type="ECO:0000256" key="2">
    <source>
        <dbReference type="ARBA" id="ARBA00023015"/>
    </source>
</evidence>
<dbReference type="RefSeq" id="WP_192150515.1">
    <property type="nucleotide sequence ID" value="NZ_JACYXI010000018.1"/>
</dbReference>
<evidence type="ECO:0000313" key="8">
    <source>
        <dbReference type="Proteomes" id="UP000632063"/>
    </source>
</evidence>
<evidence type="ECO:0000256" key="1">
    <source>
        <dbReference type="ARBA" id="ARBA00022553"/>
    </source>
</evidence>
<evidence type="ECO:0000256" key="4">
    <source>
        <dbReference type="PROSITE-ProRule" id="PRU00169"/>
    </source>
</evidence>
<evidence type="ECO:0000313" key="7">
    <source>
        <dbReference type="EMBL" id="MBD8893995.1"/>
    </source>
</evidence>
<dbReference type="InterPro" id="IPR001789">
    <property type="entry name" value="Sig_transdc_resp-reg_receiver"/>
</dbReference>
<reference evidence="7 8" key="2">
    <citation type="journal article" date="2021" name="Int. J. Syst. Evol. Microbiol.">
        <title>Roseibium litorale sp. nov., isolated from a tidal flat sediment and proposal for the reclassification of Labrenzia polysiphoniae as Roseibium polysiphoniae comb. nov.</title>
        <authorList>
            <person name="Liu Y."/>
            <person name="Pei T."/>
            <person name="Du J."/>
            <person name="Chao M."/>
            <person name="Deng M.R."/>
            <person name="Zhu H."/>
        </authorList>
    </citation>
    <scope>NUCLEOTIDE SEQUENCE [LARGE SCALE GENOMIC DNA]</scope>
    <source>
        <strain evidence="7 8">4C16A</strain>
    </source>
</reference>
<dbReference type="Gene3D" id="3.40.50.2300">
    <property type="match status" value="1"/>
</dbReference>
<accession>A0ABR9CUC8</accession>
<protein>
    <submittedName>
        <fullName evidence="7">Response regulator</fullName>
    </submittedName>
</protein>
<dbReference type="EMBL" id="JACYXI010000018">
    <property type="protein sequence ID" value="MBD8893995.1"/>
    <property type="molecule type" value="Genomic_DNA"/>
</dbReference>
<gene>
    <name evidence="7" type="ORF">IG616_20810</name>
</gene>
<dbReference type="Proteomes" id="UP000632063">
    <property type="component" value="Unassembled WGS sequence"/>
</dbReference>
<dbReference type="InterPro" id="IPR011006">
    <property type="entry name" value="CheY-like_superfamily"/>
</dbReference>
<dbReference type="SMART" id="SM00448">
    <property type="entry name" value="REC"/>
    <property type="match status" value="1"/>
</dbReference>
<comment type="caution">
    <text evidence="7">The sequence shown here is derived from an EMBL/GenBank/DDBJ whole genome shotgun (WGS) entry which is preliminary data.</text>
</comment>
<keyword evidence="8" id="KW-1185">Reference proteome</keyword>
<organism evidence="7 8">
    <name type="scientific">Roseibium litorale</name>
    <dbReference type="NCBI Taxonomy" id="2803841"/>
    <lineage>
        <taxon>Bacteria</taxon>
        <taxon>Pseudomonadati</taxon>
        <taxon>Pseudomonadota</taxon>
        <taxon>Alphaproteobacteria</taxon>
        <taxon>Hyphomicrobiales</taxon>
        <taxon>Stappiaceae</taxon>
        <taxon>Roseibium</taxon>
    </lineage>
</organism>
<dbReference type="CDD" id="cd17574">
    <property type="entry name" value="REC_OmpR"/>
    <property type="match status" value="1"/>
</dbReference>
<proteinExistence type="predicted"/>
<feature type="coiled-coil region" evidence="5">
    <location>
        <begin position="10"/>
        <end position="37"/>
    </location>
</feature>
<dbReference type="PROSITE" id="PS50110">
    <property type="entry name" value="RESPONSE_REGULATORY"/>
    <property type="match status" value="1"/>
</dbReference>
<feature type="modified residue" description="4-aspartylphosphate" evidence="4">
    <location>
        <position position="55"/>
    </location>
</feature>
<name>A0ABR9CUC8_9HYPH</name>
<feature type="domain" description="Response regulatory" evidence="6">
    <location>
        <begin position="6"/>
        <end position="123"/>
    </location>
</feature>
<evidence type="ECO:0000259" key="6">
    <source>
        <dbReference type="PROSITE" id="PS50110"/>
    </source>
</evidence>
<dbReference type="SUPFAM" id="SSF52172">
    <property type="entry name" value="CheY-like"/>
    <property type="match status" value="1"/>
</dbReference>
<dbReference type="Pfam" id="PF00072">
    <property type="entry name" value="Response_reg"/>
    <property type="match status" value="1"/>
</dbReference>
<dbReference type="PANTHER" id="PTHR44591:SF3">
    <property type="entry name" value="RESPONSE REGULATORY DOMAIN-CONTAINING PROTEIN"/>
    <property type="match status" value="1"/>
</dbReference>
<keyword evidence="2" id="KW-0805">Transcription regulation</keyword>
<keyword evidence="3" id="KW-0804">Transcription</keyword>
<keyword evidence="1 4" id="KW-0597">Phosphoprotein</keyword>
<keyword evidence="5" id="KW-0175">Coiled coil</keyword>